<evidence type="ECO:0000256" key="4">
    <source>
        <dbReference type="SAM" id="MobiDB-lite"/>
    </source>
</evidence>
<dbReference type="InterPro" id="IPR019378">
    <property type="entry name" value="GDP-Fuc_O-FucTrfase"/>
</dbReference>
<keyword evidence="5" id="KW-1133">Transmembrane helix</keyword>
<dbReference type="FunFam" id="3.40.50.11350:FF:000014">
    <property type="entry name" value="Uncharacterized protein"/>
    <property type="match status" value="1"/>
</dbReference>
<evidence type="ECO:0000313" key="6">
    <source>
        <dbReference type="EMBL" id="CAJ1940479.1"/>
    </source>
</evidence>
<comment type="caution">
    <text evidence="6">The sequence shown here is derived from an EMBL/GenBank/DDBJ whole genome shotgun (WGS) entry which is preliminary data.</text>
</comment>
<accession>A0AAD2CN53</accession>
<evidence type="ECO:0000256" key="5">
    <source>
        <dbReference type="SAM" id="Phobius"/>
    </source>
</evidence>
<dbReference type="Gene3D" id="3.40.50.11340">
    <property type="match status" value="1"/>
</dbReference>
<feature type="compositionally biased region" description="Basic and acidic residues" evidence="4">
    <location>
        <begin position="1"/>
        <end position="18"/>
    </location>
</feature>
<feature type="region of interest" description="Disordered" evidence="4">
    <location>
        <begin position="1"/>
        <end position="21"/>
    </location>
</feature>
<dbReference type="Pfam" id="PF10250">
    <property type="entry name" value="O-FucT"/>
    <property type="match status" value="1"/>
</dbReference>
<keyword evidence="3" id="KW-0119">Carbohydrate metabolism</keyword>
<evidence type="ECO:0000256" key="2">
    <source>
        <dbReference type="ARBA" id="ARBA00023253"/>
    </source>
</evidence>
<dbReference type="Gene3D" id="3.40.50.11350">
    <property type="match status" value="1"/>
</dbReference>
<dbReference type="PANTHER" id="PTHR31469">
    <property type="entry name" value="OS07G0633600 PROTEIN"/>
    <property type="match status" value="1"/>
</dbReference>
<evidence type="ECO:0008006" key="8">
    <source>
        <dbReference type="Google" id="ProtNLM"/>
    </source>
</evidence>
<name>A0AAD2CN53_9STRA</name>
<organism evidence="6 7">
    <name type="scientific">Cylindrotheca closterium</name>
    <dbReference type="NCBI Taxonomy" id="2856"/>
    <lineage>
        <taxon>Eukaryota</taxon>
        <taxon>Sar</taxon>
        <taxon>Stramenopiles</taxon>
        <taxon>Ochrophyta</taxon>
        <taxon>Bacillariophyta</taxon>
        <taxon>Bacillariophyceae</taxon>
        <taxon>Bacillariophycidae</taxon>
        <taxon>Bacillariales</taxon>
        <taxon>Bacillariaceae</taxon>
        <taxon>Cylindrotheca</taxon>
    </lineage>
</organism>
<keyword evidence="1" id="KW-0808">Transferase</keyword>
<gene>
    <name evidence="6" type="ORF">CYCCA115_LOCUS7062</name>
</gene>
<dbReference type="CDD" id="cd11296">
    <property type="entry name" value="O-FucT_like"/>
    <property type="match status" value="1"/>
</dbReference>
<proteinExistence type="predicted"/>
<dbReference type="GO" id="GO:0016740">
    <property type="term" value="F:transferase activity"/>
    <property type="evidence" value="ECO:0007669"/>
    <property type="project" value="UniProtKB-KW"/>
</dbReference>
<reference evidence="6" key="1">
    <citation type="submission" date="2023-08" db="EMBL/GenBank/DDBJ databases">
        <authorList>
            <person name="Audoor S."/>
            <person name="Bilcke G."/>
        </authorList>
    </citation>
    <scope>NUCLEOTIDE SEQUENCE</scope>
</reference>
<keyword evidence="5" id="KW-0812">Transmembrane</keyword>
<keyword evidence="7" id="KW-1185">Reference proteome</keyword>
<dbReference type="AlphaFoldDB" id="A0AAD2CN53"/>
<dbReference type="EMBL" id="CAKOGP040000891">
    <property type="protein sequence ID" value="CAJ1940479.1"/>
    <property type="molecule type" value="Genomic_DNA"/>
</dbReference>
<evidence type="ECO:0000313" key="7">
    <source>
        <dbReference type="Proteomes" id="UP001295423"/>
    </source>
</evidence>
<evidence type="ECO:0000256" key="1">
    <source>
        <dbReference type="ARBA" id="ARBA00022679"/>
    </source>
</evidence>
<keyword evidence="2" id="KW-0294">Fucose metabolism</keyword>
<sequence>MTKERKISTIKASKDGSVSRRHRTGGTGLNDFFIGVFGLCFLLSVSLNFLHDSGTIPHIHNTVVESAIQEFKQDKKRKVGPGENSNSEIRLAKLNCEKWGGPEIAAAQEMVYWEDIPSDETFVSPFCQQGKENFMTFEPDGGGWNNIRMAMESTIGLAYAMCRTLVMPPQKRMYLLGKGGKNQRNHFNFVDFFPIEEMAREHKGLNIISMKEYLETRAVTGKLRNAITGEVEFPPGNRTDWDGIDGQDYDVLRGYLRNVSETATWNPGQCLPAFPSSGDHKDVEVLQKLVQSARRNVPGGTPVKVDDPNPLGRLEETLAGRHDLCVYDERMQNLPVLHFQCNHKKRLRMLVHFYAFLFFENWKEDLWMKRFIRDHVHYVDEIQCAAARLVAAIREHVRKRDPNNTNGDFDAFHIRRGDFQFKATRIGADEIYENSKDELIPNSTVFIATDERDKKFFDPLRAHYDLLFLDDFKDELKDVNTNYYGMIDQLVASRGRIFFGCFFSTFTGYIIRIRGYHSVKDKLPGHEDGLLTNSFYYATKDRKLIMHQYAILRGGFFNREYPTSWRDIDKGIDTLENPQQVTTYVR</sequence>
<dbReference type="GO" id="GO:0006004">
    <property type="term" value="P:fucose metabolic process"/>
    <property type="evidence" value="ECO:0007669"/>
    <property type="project" value="UniProtKB-KW"/>
</dbReference>
<feature type="transmembrane region" description="Helical" evidence="5">
    <location>
        <begin position="29"/>
        <end position="50"/>
    </location>
</feature>
<protein>
    <recommendedName>
        <fullName evidence="8">O-fucosyltransferase family protein</fullName>
    </recommendedName>
</protein>
<dbReference type="Proteomes" id="UP001295423">
    <property type="component" value="Unassembled WGS sequence"/>
</dbReference>
<evidence type="ECO:0000256" key="3">
    <source>
        <dbReference type="ARBA" id="ARBA00023277"/>
    </source>
</evidence>
<dbReference type="PANTHER" id="PTHR31469:SF8">
    <property type="entry name" value="OS07G0641000 PROTEIN"/>
    <property type="match status" value="1"/>
</dbReference>
<keyword evidence="5" id="KW-0472">Membrane</keyword>